<dbReference type="Pfam" id="PF15071">
    <property type="entry name" value="TMEM220"/>
    <property type="match status" value="1"/>
</dbReference>
<protein>
    <submittedName>
        <fullName evidence="2">Uncharacterized protein</fullName>
    </submittedName>
</protein>
<dbReference type="PANTHER" id="PTHR34262">
    <property type="entry name" value="TRANSMEMBRANE PROTEIN 220"/>
    <property type="match status" value="1"/>
</dbReference>
<dbReference type="PANTHER" id="PTHR34262:SF1">
    <property type="entry name" value="TRANSMEMBRANE PROTEIN 220"/>
    <property type="match status" value="1"/>
</dbReference>
<evidence type="ECO:0000313" key="2">
    <source>
        <dbReference type="EMBL" id="CBN79096.1"/>
    </source>
</evidence>
<dbReference type="Proteomes" id="UP000002630">
    <property type="component" value="Linkage Group LG18"/>
</dbReference>
<name>D8LGS6_ECTSI</name>
<sequence>MAGSDVVAPIALGAFFLLASYLNLNDPDWILWSTAYALGAVVCGWSALQAAGAVGRGARGTAKDDASYSRRMTAMAYGAACLGLAGHSAFLAPRGEPLETGNDGIVLTFLSSEVAREAGGAFILAQAMAMCAFVWRPRDATATGAPSTSGRAVIGVVSVAVALAGVVLGVYLPGYLQRAGIAVPAHCGGA</sequence>
<feature type="transmembrane region" description="Helical" evidence="1">
    <location>
        <begin position="118"/>
        <end position="136"/>
    </location>
</feature>
<reference evidence="2 3" key="1">
    <citation type="journal article" date="2010" name="Nature">
        <title>The Ectocarpus genome and the independent evolution of multicellularity in brown algae.</title>
        <authorList>
            <person name="Cock J.M."/>
            <person name="Sterck L."/>
            <person name="Rouze P."/>
            <person name="Scornet D."/>
            <person name="Allen A.E."/>
            <person name="Amoutzias G."/>
            <person name="Anthouard V."/>
            <person name="Artiguenave F."/>
            <person name="Aury J.M."/>
            <person name="Badger J.H."/>
            <person name="Beszteri B."/>
            <person name="Billiau K."/>
            <person name="Bonnet E."/>
            <person name="Bothwell J.H."/>
            <person name="Bowler C."/>
            <person name="Boyen C."/>
            <person name="Brownlee C."/>
            <person name="Carrano C.J."/>
            <person name="Charrier B."/>
            <person name="Cho G.Y."/>
            <person name="Coelho S.M."/>
            <person name="Collen J."/>
            <person name="Corre E."/>
            <person name="Da Silva C."/>
            <person name="Delage L."/>
            <person name="Delaroque N."/>
            <person name="Dittami S.M."/>
            <person name="Doulbeau S."/>
            <person name="Elias M."/>
            <person name="Farnham G."/>
            <person name="Gachon C.M."/>
            <person name="Gschloessl B."/>
            <person name="Heesch S."/>
            <person name="Jabbari K."/>
            <person name="Jubin C."/>
            <person name="Kawai H."/>
            <person name="Kimura K."/>
            <person name="Kloareg B."/>
            <person name="Kupper F.C."/>
            <person name="Lang D."/>
            <person name="Le Bail A."/>
            <person name="Leblanc C."/>
            <person name="Lerouge P."/>
            <person name="Lohr M."/>
            <person name="Lopez P.J."/>
            <person name="Martens C."/>
            <person name="Maumus F."/>
            <person name="Michel G."/>
            <person name="Miranda-Saavedra D."/>
            <person name="Morales J."/>
            <person name="Moreau H."/>
            <person name="Motomura T."/>
            <person name="Nagasato C."/>
            <person name="Napoli C.A."/>
            <person name="Nelson D.R."/>
            <person name="Nyvall-Collen P."/>
            <person name="Peters A.F."/>
            <person name="Pommier C."/>
            <person name="Potin P."/>
            <person name="Poulain J."/>
            <person name="Quesneville H."/>
            <person name="Read B."/>
            <person name="Rensing S.A."/>
            <person name="Ritter A."/>
            <person name="Rousvoal S."/>
            <person name="Samanta M."/>
            <person name="Samson G."/>
            <person name="Schroeder D.C."/>
            <person name="Segurens B."/>
            <person name="Strittmatter M."/>
            <person name="Tonon T."/>
            <person name="Tregear J.W."/>
            <person name="Valentin K."/>
            <person name="von Dassow P."/>
            <person name="Yamagishi T."/>
            <person name="Van de Peer Y."/>
            <person name="Wincker P."/>
        </authorList>
    </citation>
    <scope>NUCLEOTIDE SEQUENCE [LARGE SCALE GENOMIC DNA]</scope>
    <source>
        <strain evidence="3">Ec32 / CCAP1310/4</strain>
    </source>
</reference>
<dbReference type="OrthoDB" id="9924288at2759"/>
<dbReference type="InParanoid" id="D8LGS6"/>
<dbReference type="InterPro" id="IPR029377">
    <property type="entry name" value="TMEM220"/>
</dbReference>
<dbReference type="EMBL" id="FN649743">
    <property type="protein sequence ID" value="CBN79096.1"/>
    <property type="molecule type" value="Genomic_DNA"/>
</dbReference>
<keyword evidence="1" id="KW-0472">Membrane</keyword>
<dbReference type="EMBL" id="FN648262">
    <property type="protein sequence ID" value="CBN79096.1"/>
    <property type="molecule type" value="Genomic_DNA"/>
</dbReference>
<keyword evidence="1" id="KW-0812">Transmembrane</keyword>
<gene>
    <name evidence="2" type="ORF">Esi_0176_0052</name>
</gene>
<evidence type="ECO:0000313" key="3">
    <source>
        <dbReference type="Proteomes" id="UP000002630"/>
    </source>
</evidence>
<accession>D8LGS6</accession>
<organism evidence="2 3">
    <name type="scientific">Ectocarpus siliculosus</name>
    <name type="common">Brown alga</name>
    <name type="synonym">Conferva siliculosa</name>
    <dbReference type="NCBI Taxonomy" id="2880"/>
    <lineage>
        <taxon>Eukaryota</taxon>
        <taxon>Sar</taxon>
        <taxon>Stramenopiles</taxon>
        <taxon>Ochrophyta</taxon>
        <taxon>PX clade</taxon>
        <taxon>Phaeophyceae</taxon>
        <taxon>Ectocarpales</taxon>
        <taxon>Ectocarpaceae</taxon>
        <taxon>Ectocarpus</taxon>
    </lineage>
</organism>
<evidence type="ECO:0000256" key="1">
    <source>
        <dbReference type="SAM" id="Phobius"/>
    </source>
</evidence>
<keyword evidence="3" id="KW-1185">Reference proteome</keyword>
<dbReference type="AlphaFoldDB" id="D8LGS6"/>
<feature type="transmembrane region" description="Helical" evidence="1">
    <location>
        <begin position="7"/>
        <end position="24"/>
    </location>
</feature>
<feature type="transmembrane region" description="Helical" evidence="1">
    <location>
        <begin position="148"/>
        <end position="172"/>
    </location>
</feature>
<proteinExistence type="predicted"/>
<keyword evidence="1" id="KW-1133">Transmembrane helix</keyword>
<feature type="transmembrane region" description="Helical" evidence="1">
    <location>
        <begin position="74"/>
        <end position="92"/>
    </location>
</feature>
<feature type="transmembrane region" description="Helical" evidence="1">
    <location>
        <begin position="30"/>
        <end position="54"/>
    </location>
</feature>